<evidence type="ECO:0000313" key="1">
    <source>
        <dbReference type="EMBL" id="KZO93520.1"/>
    </source>
</evidence>
<organism evidence="1 2">
    <name type="scientific">Calocera viscosa (strain TUFC12733)</name>
    <dbReference type="NCBI Taxonomy" id="1330018"/>
    <lineage>
        <taxon>Eukaryota</taxon>
        <taxon>Fungi</taxon>
        <taxon>Dikarya</taxon>
        <taxon>Basidiomycota</taxon>
        <taxon>Agaricomycotina</taxon>
        <taxon>Dacrymycetes</taxon>
        <taxon>Dacrymycetales</taxon>
        <taxon>Dacrymycetaceae</taxon>
        <taxon>Calocera</taxon>
    </lineage>
</organism>
<dbReference type="Proteomes" id="UP000076738">
    <property type="component" value="Unassembled WGS sequence"/>
</dbReference>
<dbReference type="AlphaFoldDB" id="A0A167JEV3"/>
<name>A0A167JEV3_CALVF</name>
<dbReference type="EMBL" id="KV417301">
    <property type="protein sequence ID" value="KZO93520.1"/>
    <property type="molecule type" value="Genomic_DNA"/>
</dbReference>
<evidence type="ECO:0000313" key="2">
    <source>
        <dbReference type="Proteomes" id="UP000076738"/>
    </source>
</evidence>
<gene>
    <name evidence="1" type="ORF">CALVIDRAFT_250885</name>
</gene>
<reference evidence="1 2" key="1">
    <citation type="journal article" date="2016" name="Mol. Biol. Evol.">
        <title>Comparative Genomics of Early-Diverging Mushroom-Forming Fungi Provides Insights into the Origins of Lignocellulose Decay Capabilities.</title>
        <authorList>
            <person name="Nagy L.G."/>
            <person name="Riley R."/>
            <person name="Tritt A."/>
            <person name="Adam C."/>
            <person name="Daum C."/>
            <person name="Floudas D."/>
            <person name="Sun H."/>
            <person name="Yadav J.S."/>
            <person name="Pangilinan J."/>
            <person name="Larsson K.H."/>
            <person name="Matsuura K."/>
            <person name="Barry K."/>
            <person name="Labutti K."/>
            <person name="Kuo R."/>
            <person name="Ohm R.A."/>
            <person name="Bhattacharya S.S."/>
            <person name="Shirouzu T."/>
            <person name="Yoshinaga Y."/>
            <person name="Martin F.M."/>
            <person name="Grigoriev I.V."/>
            <person name="Hibbett D.S."/>
        </authorList>
    </citation>
    <scope>NUCLEOTIDE SEQUENCE [LARGE SCALE GENOMIC DNA]</scope>
    <source>
        <strain evidence="1 2">TUFC12733</strain>
    </source>
</reference>
<protein>
    <submittedName>
        <fullName evidence="1">Uncharacterized protein</fullName>
    </submittedName>
</protein>
<keyword evidence="2" id="KW-1185">Reference proteome</keyword>
<accession>A0A167JEV3</accession>
<sequence length="188" mass="20882">MLRQPVARNLHSEVPLPRQFCVRYKENRGKLADSVHPLPSNVQPIQLRQPKWLLSRSSSTQFLRSSSAACQIPRARCSRTRATSSRWLLYVACRVSRPKFDLRNHFSSLPRASTTTSRSSHLMAPISSCPSSLLSVLARRLRLTSDALSSSPASMPVRRSSCLAIALGIPSALLSFSAPWVNLLALFD</sequence>
<proteinExistence type="predicted"/>